<dbReference type="RefSeq" id="WP_137060679.1">
    <property type="nucleotide sequence ID" value="NZ_PNXQ01000005.1"/>
</dbReference>
<protein>
    <submittedName>
        <fullName evidence="1">Uncharacterized protein</fullName>
    </submittedName>
</protein>
<accession>A0A4U2Q0W5</accession>
<dbReference type="EMBL" id="PNXQ01000005">
    <property type="protein sequence ID" value="TKH45733.1"/>
    <property type="molecule type" value="Genomic_DNA"/>
</dbReference>
<gene>
    <name evidence="1" type="ORF">C1I60_04545</name>
</gene>
<dbReference type="InterPro" id="IPR016024">
    <property type="entry name" value="ARM-type_fold"/>
</dbReference>
<dbReference type="AlphaFoldDB" id="A0A4U2Q0W5"/>
<proteinExistence type="predicted"/>
<evidence type="ECO:0000313" key="2">
    <source>
        <dbReference type="Proteomes" id="UP000308114"/>
    </source>
</evidence>
<sequence length="263" mass="29539">MVEKIIQLITNATLDEDDSVIVAALKLLKNDCNLEELEGDYFAQLVSMFPLVKEQSTKALLIETIVESPEFVSDDTILDEYVKLISEGATNVQEAARCLGGFIASGSTNNQIFLQLANKLNTRFAVEILVSMGRSNWGEIPHYLESFAQEVQIAQRIRYRSGIIAAFLLIVHPLCSEYAHISSLSFGYPFTEAAVNDWAWVTPKNTENIVQKKIVTSREADVLVKLGGLLRYNTKLNSNETAKLYTEFFEDKNPFDVIYTLPK</sequence>
<comment type="caution">
    <text evidence="1">The sequence shown here is derived from an EMBL/GenBank/DDBJ whole genome shotgun (WGS) entry which is preliminary data.</text>
</comment>
<organism evidence="1 2">
    <name type="scientific">Paenibacillus terrae</name>
    <dbReference type="NCBI Taxonomy" id="159743"/>
    <lineage>
        <taxon>Bacteria</taxon>
        <taxon>Bacillati</taxon>
        <taxon>Bacillota</taxon>
        <taxon>Bacilli</taxon>
        <taxon>Bacillales</taxon>
        <taxon>Paenibacillaceae</taxon>
        <taxon>Paenibacillus</taxon>
    </lineage>
</organism>
<dbReference type="SUPFAM" id="SSF48371">
    <property type="entry name" value="ARM repeat"/>
    <property type="match status" value="1"/>
</dbReference>
<dbReference type="Proteomes" id="UP000308114">
    <property type="component" value="Unassembled WGS sequence"/>
</dbReference>
<name>A0A4U2Q0W5_9BACL</name>
<reference evidence="1 2" key="1">
    <citation type="submission" date="2018-01" db="EMBL/GenBank/DDBJ databases">
        <title>Bacillales members from the olive rhizosphere are effective biological control agents against Verticillium dahliae.</title>
        <authorList>
            <person name="Gomez-Lama C."/>
            <person name="Legarda G."/>
            <person name="Ruano-Rosa D."/>
            <person name="Pizarro-Tobias P."/>
            <person name="Valverde-Corredor A."/>
            <person name="Niqui J.L."/>
            <person name="Trivino J.C."/>
            <person name="Roca A."/>
            <person name="Mercado-Blanco J."/>
        </authorList>
    </citation>
    <scope>NUCLEOTIDE SEQUENCE [LARGE SCALE GENOMIC DNA]</scope>
    <source>
        <strain evidence="1 2">PIC167</strain>
    </source>
</reference>
<evidence type="ECO:0000313" key="1">
    <source>
        <dbReference type="EMBL" id="TKH45733.1"/>
    </source>
</evidence>